<evidence type="ECO:0000256" key="1">
    <source>
        <dbReference type="PROSITE-ProRule" id="PRU01076"/>
    </source>
</evidence>
<organism evidence="3">
    <name type="scientific">Caldicellulosiruptor owensensis</name>
    <dbReference type="NCBI Taxonomy" id="55205"/>
    <lineage>
        <taxon>Bacteria</taxon>
        <taxon>Bacillati</taxon>
        <taxon>Bacillota</taxon>
        <taxon>Bacillota incertae sedis</taxon>
        <taxon>Caldicellulosiruptorales</taxon>
        <taxon>Caldicellulosiruptoraceae</taxon>
        <taxon>Caldicellulosiruptor</taxon>
    </lineage>
</organism>
<feature type="domain" description="SpoVT-AbrB" evidence="2">
    <location>
        <begin position="3"/>
        <end position="49"/>
    </location>
</feature>
<dbReference type="AlphaFoldDB" id="A0A7C5V186"/>
<sequence>MIQATSKITGKGQVQLPVEIRKIIGGETGDTVVFTVQDDGKVVIEVIKKQKLSELGGVLKSSVAFTDVQHEEKSTKEIWVNKRVKGTQ</sequence>
<dbReference type="GO" id="GO:0003677">
    <property type="term" value="F:DNA binding"/>
    <property type="evidence" value="ECO:0007669"/>
    <property type="project" value="UniProtKB-UniRule"/>
</dbReference>
<name>A0A7C5V186_9FIRM</name>
<proteinExistence type="predicted"/>
<dbReference type="EMBL" id="DRUZ01000056">
    <property type="protein sequence ID" value="HHS01766.1"/>
    <property type="molecule type" value="Genomic_DNA"/>
</dbReference>
<dbReference type="Pfam" id="PF04014">
    <property type="entry name" value="MazE_antitoxin"/>
    <property type="match status" value="1"/>
</dbReference>
<dbReference type="Gene3D" id="2.10.260.10">
    <property type="match status" value="1"/>
</dbReference>
<dbReference type="InterPro" id="IPR007159">
    <property type="entry name" value="SpoVT-AbrB_dom"/>
</dbReference>
<protein>
    <submittedName>
        <fullName evidence="3">AbrB/MazE/SpoVT family DNA-binding domain-containing protein</fullName>
    </submittedName>
</protein>
<keyword evidence="1 3" id="KW-0238">DNA-binding</keyword>
<reference evidence="3" key="1">
    <citation type="journal article" date="2020" name="mSystems">
        <title>Genome- and Community-Level Interaction Insights into Carbon Utilization and Element Cycling Functions of Hydrothermarchaeota in Hydrothermal Sediment.</title>
        <authorList>
            <person name="Zhou Z."/>
            <person name="Liu Y."/>
            <person name="Xu W."/>
            <person name="Pan J."/>
            <person name="Luo Z.H."/>
            <person name="Li M."/>
        </authorList>
    </citation>
    <scope>NUCLEOTIDE SEQUENCE [LARGE SCALE GENOMIC DNA]</scope>
    <source>
        <strain evidence="3">SpSt-102</strain>
    </source>
</reference>
<dbReference type="PROSITE" id="PS51740">
    <property type="entry name" value="SPOVT_ABRB"/>
    <property type="match status" value="1"/>
</dbReference>
<gene>
    <name evidence="3" type="ORF">ENL71_04440</name>
</gene>
<dbReference type="InterPro" id="IPR037914">
    <property type="entry name" value="SpoVT-AbrB_sf"/>
</dbReference>
<dbReference type="SUPFAM" id="SSF89447">
    <property type="entry name" value="AbrB/MazE/MraZ-like"/>
    <property type="match status" value="1"/>
</dbReference>
<comment type="caution">
    <text evidence="3">The sequence shown here is derived from an EMBL/GenBank/DDBJ whole genome shotgun (WGS) entry which is preliminary data.</text>
</comment>
<dbReference type="SMART" id="SM00966">
    <property type="entry name" value="SpoVT_AbrB"/>
    <property type="match status" value="1"/>
</dbReference>
<evidence type="ECO:0000313" key="3">
    <source>
        <dbReference type="EMBL" id="HHS01766.1"/>
    </source>
</evidence>
<evidence type="ECO:0000259" key="2">
    <source>
        <dbReference type="PROSITE" id="PS51740"/>
    </source>
</evidence>
<accession>A0A7C5V186</accession>